<keyword evidence="1" id="KW-0732">Signal</keyword>
<name>A0ABT2ZPY3_9RHOB</name>
<keyword evidence="3" id="KW-1185">Reference proteome</keyword>
<evidence type="ECO:0000256" key="1">
    <source>
        <dbReference type="SAM" id="SignalP"/>
    </source>
</evidence>
<gene>
    <name evidence="2" type="ORF">OEZ71_12965</name>
</gene>
<organism evidence="2 3">
    <name type="scientific">Albidovulum litorale</name>
    <dbReference type="NCBI Taxonomy" id="2984134"/>
    <lineage>
        <taxon>Bacteria</taxon>
        <taxon>Pseudomonadati</taxon>
        <taxon>Pseudomonadota</taxon>
        <taxon>Alphaproteobacteria</taxon>
        <taxon>Rhodobacterales</taxon>
        <taxon>Paracoccaceae</taxon>
        <taxon>Albidovulum</taxon>
    </lineage>
</organism>
<feature type="chain" id="PRO_5045170619" description="Cytochrome c family protein" evidence="1">
    <location>
        <begin position="24"/>
        <end position="499"/>
    </location>
</feature>
<evidence type="ECO:0000313" key="2">
    <source>
        <dbReference type="EMBL" id="MCV2873206.1"/>
    </source>
</evidence>
<reference evidence="2 3" key="1">
    <citation type="submission" date="2022-10" db="EMBL/GenBank/DDBJ databases">
        <title>Defluviimonas sp. nov., isolated from ocean surface sediments.</title>
        <authorList>
            <person name="He W."/>
            <person name="Wang L."/>
            <person name="Zhang D.-F."/>
        </authorList>
    </citation>
    <scope>NUCLEOTIDE SEQUENCE [LARGE SCALE GENOMIC DNA]</scope>
    <source>
        <strain evidence="2 3">WL0050</strain>
    </source>
</reference>
<feature type="signal peptide" evidence="1">
    <location>
        <begin position="1"/>
        <end position="23"/>
    </location>
</feature>
<evidence type="ECO:0000313" key="3">
    <source>
        <dbReference type="Proteomes" id="UP001652564"/>
    </source>
</evidence>
<proteinExistence type="predicted"/>
<dbReference type="RefSeq" id="WP_263740413.1">
    <property type="nucleotide sequence ID" value="NZ_JAOWKZ010000003.1"/>
</dbReference>
<comment type="caution">
    <text evidence="2">The sequence shown here is derived from an EMBL/GenBank/DDBJ whole genome shotgun (WGS) entry which is preliminary data.</text>
</comment>
<accession>A0ABT2ZPY3</accession>
<dbReference type="Proteomes" id="UP001652564">
    <property type="component" value="Unassembled WGS sequence"/>
</dbReference>
<dbReference type="EMBL" id="JAOWKZ010000003">
    <property type="protein sequence ID" value="MCV2873206.1"/>
    <property type="molecule type" value="Genomic_DNA"/>
</dbReference>
<sequence length="499" mass="52115">MHSLSHLANLAVSLFLAAGAVHAQSCSGQLITDPTSAKFLTGDTPFTATQADMNCYSWQMFLSLNWPVDPGWPATPAKAGEPDRTATIADFGLPGQGGQAMAGGTVWQSFMAAPEVFKAGAATPTDWGVVPPPPSSCTSANGTLGTGGSGRVLTATSKSAVHPMHRFNLGTGTLSTVSDEILEATGGWLTDQSGNLVFFERLMGKAEYDYITGKKLYDAANQMAVATNANGTTPEGLSLPKGKPAGSGVQSQEELGAFELKAAWRNLGADTELYDRYLTSTAYLVAPDGTCSETVVGLVGLHIIHKTASMPNLIWSTFEQVDNVPGNGTPPAGYSFNNPQSSDTPNVMPKCGQTCDYSKPIQVTRQVPISSGLNATNSEVQKLFATSTGGKSVFQYYQLVNVLWDGAAAPPSPEPGANAVVPLNYGTFQSEANAPVANTTMETYAQLFTPGLGPSCNACHQSATIAGSKTLASDFSFLFGTASSSQPVTGVTISREFSE</sequence>
<protein>
    <recommendedName>
        <fullName evidence="4">Cytochrome c family protein</fullName>
    </recommendedName>
</protein>
<evidence type="ECO:0008006" key="4">
    <source>
        <dbReference type="Google" id="ProtNLM"/>
    </source>
</evidence>